<dbReference type="OrthoDB" id="9804592at2"/>
<dbReference type="EC" id="1.4.1.1" evidence="2"/>
<evidence type="ECO:0000313" key="6">
    <source>
        <dbReference type="EMBL" id="SCZ59157.1"/>
    </source>
</evidence>
<dbReference type="SMART" id="SM01002">
    <property type="entry name" value="AlaDh_PNT_C"/>
    <property type="match status" value="1"/>
</dbReference>
<reference evidence="6 7" key="1">
    <citation type="submission" date="2016-10" db="EMBL/GenBank/DDBJ databases">
        <authorList>
            <person name="de Groot N.N."/>
        </authorList>
    </citation>
    <scope>NUCLEOTIDE SEQUENCE [LARGE SCALE GENOMIC DNA]</scope>
    <source>
        <strain evidence="6 7">HLD2</strain>
    </source>
</reference>
<dbReference type="AlphaFoldDB" id="A0A1G5QBT4"/>
<evidence type="ECO:0000256" key="2">
    <source>
        <dbReference type="ARBA" id="ARBA00012897"/>
    </source>
</evidence>
<dbReference type="InterPro" id="IPR007886">
    <property type="entry name" value="AlaDH/PNT_N"/>
</dbReference>
<dbReference type="GO" id="GO:0042853">
    <property type="term" value="P:L-alanine catabolic process"/>
    <property type="evidence" value="ECO:0007669"/>
    <property type="project" value="InterPro"/>
</dbReference>
<evidence type="ECO:0000313" key="7">
    <source>
        <dbReference type="Proteomes" id="UP000199648"/>
    </source>
</evidence>
<dbReference type="NCBIfam" id="TIGR00518">
    <property type="entry name" value="alaDH"/>
    <property type="match status" value="1"/>
</dbReference>
<dbReference type="Gene3D" id="3.40.50.720">
    <property type="entry name" value="NAD(P)-binding Rossmann-like Domain"/>
    <property type="match status" value="2"/>
</dbReference>
<dbReference type="GO" id="GO:0000286">
    <property type="term" value="F:alanine dehydrogenase activity"/>
    <property type="evidence" value="ECO:0007669"/>
    <property type="project" value="UniProtKB-EC"/>
</dbReference>
<comment type="similarity">
    <text evidence="1">Belongs to the AlaDH/PNT family.</text>
</comment>
<dbReference type="SUPFAM" id="SSF52283">
    <property type="entry name" value="Formate/glycerate dehydrogenase catalytic domain-like"/>
    <property type="match status" value="1"/>
</dbReference>
<evidence type="ECO:0000259" key="5">
    <source>
        <dbReference type="SMART" id="SM01003"/>
    </source>
</evidence>
<dbReference type="Pfam" id="PF05222">
    <property type="entry name" value="AlaDh_PNT_N"/>
    <property type="match status" value="1"/>
</dbReference>
<dbReference type="SUPFAM" id="SSF51735">
    <property type="entry name" value="NAD(P)-binding Rossmann-fold domains"/>
    <property type="match status" value="1"/>
</dbReference>
<dbReference type="Proteomes" id="UP000199648">
    <property type="component" value="Unassembled WGS sequence"/>
</dbReference>
<dbReference type="PANTHER" id="PTHR42795:SF1">
    <property type="entry name" value="ALANINE DEHYDROGENASE"/>
    <property type="match status" value="1"/>
</dbReference>
<organism evidence="6 7">
    <name type="scientific">Thiohalomonas denitrificans</name>
    <dbReference type="NCBI Taxonomy" id="415747"/>
    <lineage>
        <taxon>Bacteria</taxon>
        <taxon>Pseudomonadati</taxon>
        <taxon>Pseudomonadota</taxon>
        <taxon>Gammaproteobacteria</taxon>
        <taxon>Thiohalomonadales</taxon>
        <taxon>Thiohalomonadaceae</taxon>
        <taxon>Thiohalomonas</taxon>
    </lineage>
</organism>
<accession>A0A1G5QBT4</accession>
<dbReference type="Pfam" id="PF01262">
    <property type="entry name" value="AlaDh_PNT_C"/>
    <property type="match status" value="1"/>
</dbReference>
<dbReference type="CDD" id="cd05305">
    <property type="entry name" value="L-AlaDH"/>
    <property type="match status" value="1"/>
</dbReference>
<keyword evidence="3" id="KW-0560">Oxidoreductase</keyword>
<dbReference type="RefSeq" id="WP_092995656.1">
    <property type="nucleotide sequence ID" value="NZ_FMWD01000005.1"/>
</dbReference>
<gene>
    <name evidence="6" type="ORF">SAMN03097708_01801</name>
</gene>
<dbReference type="SMART" id="SM01003">
    <property type="entry name" value="AlaDh_PNT_N"/>
    <property type="match status" value="1"/>
</dbReference>
<dbReference type="EMBL" id="FMWD01000005">
    <property type="protein sequence ID" value="SCZ59157.1"/>
    <property type="molecule type" value="Genomic_DNA"/>
</dbReference>
<proteinExistence type="inferred from homology"/>
<evidence type="ECO:0000256" key="3">
    <source>
        <dbReference type="ARBA" id="ARBA00023002"/>
    </source>
</evidence>
<feature type="domain" description="Alanine dehydrogenase/pyridine nucleotide transhydrogenase NAD(H)-binding" evidence="4">
    <location>
        <begin position="148"/>
        <end position="295"/>
    </location>
</feature>
<name>A0A1G5QBT4_9GAMM</name>
<dbReference type="GO" id="GO:0005886">
    <property type="term" value="C:plasma membrane"/>
    <property type="evidence" value="ECO:0007669"/>
    <property type="project" value="TreeGrafter"/>
</dbReference>
<evidence type="ECO:0000259" key="4">
    <source>
        <dbReference type="SMART" id="SM01002"/>
    </source>
</evidence>
<dbReference type="InterPro" id="IPR036291">
    <property type="entry name" value="NAD(P)-bd_dom_sf"/>
</dbReference>
<keyword evidence="7" id="KW-1185">Reference proteome</keyword>
<dbReference type="STRING" id="415747.SAMN03097708_01801"/>
<dbReference type="InterPro" id="IPR007698">
    <property type="entry name" value="AlaDH/PNT_NAD(H)-bd"/>
</dbReference>
<evidence type="ECO:0000256" key="1">
    <source>
        <dbReference type="ARBA" id="ARBA00005689"/>
    </source>
</evidence>
<feature type="domain" description="Alanine dehydrogenase/pyridine nucleotide transhydrogenase N-terminal" evidence="5">
    <location>
        <begin position="4"/>
        <end position="136"/>
    </location>
</feature>
<sequence length="351" mass="36792">MRIGIPTEVKTLEGRVGLVPAAAAELVRRGNEVFIQMGAGTASGYDDEQYRAAGVGLLPDAAAVYRRAEMIIKVKEPQQEELKLLRRDHLLFCYLHLAAEPKLMADLLDIGLTAIGFETVEAEGGLPLLAPMSDIAGRVASQIGAHLLHAPQGGKGLLLGGLPAAERGRVVVLGAGVAGGSAARVAAALGAEVTVFDKKREKLEAMRNLGPNVTALYPYEHELESAVVAADLLIGAVLIPGARAPHLVSGEVVRQMATGSAVIDISVDQGGCIETTRPTTYADPTFIWEGVVHFGVTNMPGAVPRSASQALSAALLPFAERLVRPGWEDDPSLAAGINLHDGEVIHPALKT</sequence>
<dbReference type="InterPro" id="IPR008141">
    <property type="entry name" value="Ala_DH"/>
</dbReference>
<protein>
    <recommendedName>
        <fullName evidence="2">alanine dehydrogenase</fullName>
        <ecNumber evidence="2">1.4.1.1</ecNumber>
    </recommendedName>
</protein>
<dbReference type="PANTHER" id="PTHR42795">
    <property type="entry name" value="ALANINE DEHYDROGENASE"/>
    <property type="match status" value="1"/>
</dbReference>